<organism evidence="3 4">
    <name type="scientific">Saponaria officinalis</name>
    <name type="common">Common soapwort</name>
    <name type="synonym">Lychnis saponaria</name>
    <dbReference type="NCBI Taxonomy" id="3572"/>
    <lineage>
        <taxon>Eukaryota</taxon>
        <taxon>Viridiplantae</taxon>
        <taxon>Streptophyta</taxon>
        <taxon>Embryophyta</taxon>
        <taxon>Tracheophyta</taxon>
        <taxon>Spermatophyta</taxon>
        <taxon>Magnoliopsida</taxon>
        <taxon>eudicotyledons</taxon>
        <taxon>Gunneridae</taxon>
        <taxon>Pentapetalae</taxon>
        <taxon>Caryophyllales</taxon>
        <taxon>Caryophyllaceae</taxon>
        <taxon>Caryophylleae</taxon>
        <taxon>Saponaria</taxon>
    </lineage>
</organism>
<dbReference type="GO" id="GO:0005819">
    <property type="term" value="C:spindle"/>
    <property type="evidence" value="ECO:0007669"/>
    <property type="project" value="InterPro"/>
</dbReference>
<gene>
    <name evidence="3" type="ORF">RND81_13G044600</name>
</gene>
<feature type="compositionally biased region" description="Polar residues" evidence="1">
    <location>
        <begin position="179"/>
        <end position="198"/>
    </location>
</feature>
<evidence type="ECO:0000256" key="1">
    <source>
        <dbReference type="SAM" id="MobiDB-lite"/>
    </source>
</evidence>
<dbReference type="GO" id="GO:0030295">
    <property type="term" value="F:protein kinase activator activity"/>
    <property type="evidence" value="ECO:0007669"/>
    <property type="project" value="TreeGrafter"/>
</dbReference>
<dbReference type="EMBL" id="JBDFQZ010000013">
    <property type="protein sequence ID" value="KAK9668247.1"/>
    <property type="molecule type" value="Genomic_DNA"/>
</dbReference>
<dbReference type="GO" id="GO:0060236">
    <property type="term" value="P:regulation of mitotic spindle organization"/>
    <property type="evidence" value="ECO:0007669"/>
    <property type="project" value="InterPro"/>
</dbReference>
<dbReference type="GO" id="GO:0008017">
    <property type="term" value="F:microtubule binding"/>
    <property type="evidence" value="ECO:0007669"/>
    <property type="project" value="TreeGrafter"/>
</dbReference>
<dbReference type="PANTHER" id="PTHR14326:SF15">
    <property type="entry name" value="OS06G0130200 PROTEIN"/>
    <property type="match status" value="1"/>
</dbReference>
<dbReference type="PANTHER" id="PTHR14326">
    <property type="entry name" value="TARGETING PROTEIN FOR XKLP2"/>
    <property type="match status" value="1"/>
</dbReference>
<proteinExistence type="predicted"/>
<dbReference type="InterPro" id="IPR027330">
    <property type="entry name" value="TPX2_central_dom"/>
</dbReference>
<feature type="domain" description="TPX2 central" evidence="2">
    <location>
        <begin position="265"/>
        <end position="428"/>
    </location>
</feature>
<dbReference type="AlphaFoldDB" id="A0AAW1H0E8"/>
<comment type="caution">
    <text evidence="3">The sequence shown here is derived from an EMBL/GenBank/DDBJ whole genome shotgun (WGS) entry which is preliminary data.</text>
</comment>
<dbReference type="GO" id="GO:0005880">
    <property type="term" value="C:nuclear microtubule"/>
    <property type="evidence" value="ECO:0007669"/>
    <property type="project" value="TreeGrafter"/>
</dbReference>
<feature type="region of interest" description="Disordered" evidence="1">
    <location>
        <begin position="178"/>
        <end position="198"/>
    </location>
</feature>
<sequence length="529" mass="59941">MAEQQDNDIDIDIDMDMDEGDIQVYDVVELDFEYEFDASRFFDFTRPESVAEARVSELWFDSAPSYPPSPFVAKLFQSEGFYSQNANALPISQYDDSVSLADDDDNISQHEMHRHHNEPYQEKRTNVLQNAKSGNLQDSQKQSGCLFGGQPMGFSFYNHLANDMKKTKTKSLAKPYMPRSSTLMKPTASQLAKQKQRQQTIDVRLKTGDDMLSSHCGTENQASKRQKLDGGLLRKIVDMKQPTSLTHKIPKKDVVPHCMNTQSKLRITIPREPDLETAHRAERVRSTINREGEKATSTIGRFKARPLNKKIFEADVCTIPKSTPHVQDFQAFRFRSTERTKHNSTATATPFCQTMKMLSKANPASTPEISNKDGKRCDSVDAPKLAERQLAHSFKARPLDRKILTSRGDLGIFRNSKRDVTVPKEFEFQTAKRNHQNPPIDLFSKLSLAGEPQQKSCSQPQLLQRSCIPSKGSKENRWESCQQDQNLKHLTKEIQDVHRGKHIFSISSAGTGEVGLGNAMNRSGAMWRK</sequence>
<dbReference type="Proteomes" id="UP001443914">
    <property type="component" value="Unassembled WGS sequence"/>
</dbReference>
<evidence type="ECO:0000313" key="4">
    <source>
        <dbReference type="Proteomes" id="UP001443914"/>
    </source>
</evidence>
<evidence type="ECO:0000313" key="3">
    <source>
        <dbReference type="EMBL" id="KAK9668247.1"/>
    </source>
</evidence>
<protein>
    <recommendedName>
        <fullName evidence="2">TPX2 central domain-containing protein</fullName>
    </recommendedName>
</protein>
<dbReference type="Pfam" id="PF12214">
    <property type="entry name" value="TPX2_importin"/>
    <property type="match status" value="1"/>
</dbReference>
<name>A0AAW1H0E8_SAPOF</name>
<dbReference type="InterPro" id="IPR009675">
    <property type="entry name" value="TPX2_fam"/>
</dbReference>
<dbReference type="GO" id="GO:0090307">
    <property type="term" value="P:mitotic spindle assembly"/>
    <property type="evidence" value="ECO:0007669"/>
    <property type="project" value="TreeGrafter"/>
</dbReference>
<accession>A0AAW1H0E8</accession>
<reference evidence="3" key="1">
    <citation type="submission" date="2024-03" db="EMBL/GenBank/DDBJ databases">
        <title>WGS assembly of Saponaria officinalis var. Norfolk2.</title>
        <authorList>
            <person name="Jenkins J."/>
            <person name="Shu S."/>
            <person name="Grimwood J."/>
            <person name="Barry K."/>
            <person name="Goodstein D."/>
            <person name="Schmutz J."/>
            <person name="Leebens-Mack J."/>
            <person name="Osbourn A."/>
        </authorList>
    </citation>
    <scope>NUCLEOTIDE SEQUENCE [LARGE SCALE GENOMIC DNA]</scope>
    <source>
        <strain evidence="3">JIC</strain>
    </source>
</reference>
<keyword evidence="4" id="KW-1185">Reference proteome</keyword>
<evidence type="ECO:0000259" key="2">
    <source>
        <dbReference type="Pfam" id="PF12214"/>
    </source>
</evidence>